<name>A0AA35WV63_GEOBA</name>
<evidence type="ECO:0000256" key="3">
    <source>
        <dbReference type="ARBA" id="ARBA00022603"/>
    </source>
</evidence>
<dbReference type="SUPFAM" id="SSF53790">
    <property type="entry name" value="Tetrapyrrole methylase"/>
    <property type="match status" value="1"/>
</dbReference>
<accession>A0AA35WV63</accession>
<dbReference type="InterPro" id="IPR051810">
    <property type="entry name" value="Precorrin_MeTrfase"/>
</dbReference>
<dbReference type="EMBL" id="CASHTH010002456">
    <property type="protein sequence ID" value="CAI8030086.1"/>
    <property type="molecule type" value="Genomic_DNA"/>
</dbReference>
<feature type="domain" description="Tetrapyrrole methylase" evidence="6">
    <location>
        <begin position="8"/>
        <end position="218"/>
    </location>
</feature>
<dbReference type="AlphaFoldDB" id="A0AA35WV63"/>
<dbReference type="InterPro" id="IPR014776">
    <property type="entry name" value="4pyrrole_Mease_sub2"/>
</dbReference>
<dbReference type="Proteomes" id="UP001174909">
    <property type="component" value="Unassembled WGS sequence"/>
</dbReference>
<evidence type="ECO:0000313" key="7">
    <source>
        <dbReference type="EMBL" id="CAI8030086.1"/>
    </source>
</evidence>
<keyword evidence="8" id="KW-1185">Reference proteome</keyword>
<comment type="pathway">
    <text evidence="1">Cofactor biosynthesis; adenosylcobalamin biosynthesis.</text>
</comment>
<evidence type="ECO:0000313" key="8">
    <source>
        <dbReference type="Proteomes" id="UP001174909"/>
    </source>
</evidence>
<evidence type="ECO:0000259" key="6">
    <source>
        <dbReference type="Pfam" id="PF00590"/>
    </source>
</evidence>
<dbReference type="Gene3D" id="3.30.950.10">
    <property type="entry name" value="Methyltransferase, Cobalt-precorrin-4 Transmethylase, Domain 2"/>
    <property type="match status" value="1"/>
</dbReference>
<keyword evidence="4" id="KW-0808">Transferase</keyword>
<keyword evidence="5" id="KW-0949">S-adenosyl-L-methionine</keyword>
<dbReference type="InterPro" id="IPR035996">
    <property type="entry name" value="4pyrrol_Methylase_sf"/>
</dbReference>
<keyword evidence="2" id="KW-0169">Cobalamin biosynthesis</keyword>
<comment type="caution">
    <text evidence="7">The sequence shown here is derived from an EMBL/GenBank/DDBJ whole genome shotgun (WGS) entry which is preliminary data.</text>
</comment>
<proteinExistence type="predicted"/>
<dbReference type="Pfam" id="PF00590">
    <property type="entry name" value="TP_methylase"/>
    <property type="match status" value="1"/>
</dbReference>
<dbReference type="PANTHER" id="PTHR47036">
    <property type="entry name" value="COBALT-FACTOR III C(17)-METHYLTRANSFERASE-RELATED"/>
    <property type="match status" value="1"/>
</dbReference>
<sequence length="263" mass="28158">MSNSADGKLLLIGLGPGDTDLQTPAALRALTNGDVIVGYRGYIDQVSDLAAGKELVSMDLGQEMERAARAVDLAYQGRSVAVVSSGDAGIYGMAGPVFRVLTDRGWDGESPAVEVVPGISALQSAASLLGSPLMQDFCAISLSNLLTPWEAISRRLEAAAFGDFVVTLYNPRSQRRTWQLPEARRILLEHRPADTPVGLVKDAYRPTQQVSVTNLGELESCLELVDMFTTVVIGNSTTYVHKGFIITPRGYEAKQVSSASNPD</sequence>
<dbReference type="InterPro" id="IPR006363">
    <property type="entry name" value="Cbl_synth_CobJ/CibH_dom"/>
</dbReference>
<dbReference type="Gene3D" id="3.40.1010.10">
    <property type="entry name" value="Cobalt-precorrin-4 Transmethylase, Domain 1"/>
    <property type="match status" value="1"/>
</dbReference>
<gene>
    <name evidence="7" type="ORF">GBAR_LOCUS17048</name>
</gene>
<dbReference type="InterPro" id="IPR000878">
    <property type="entry name" value="4pyrrol_Mease"/>
</dbReference>
<dbReference type="GO" id="GO:0008168">
    <property type="term" value="F:methyltransferase activity"/>
    <property type="evidence" value="ECO:0007669"/>
    <property type="project" value="UniProtKB-KW"/>
</dbReference>
<organism evidence="7 8">
    <name type="scientific">Geodia barretti</name>
    <name type="common">Barrett's horny sponge</name>
    <dbReference type="NCBI Taxonomy" id="519541"/>
    <lineage>
        <taxon>Eukaryota</taxon>
        <taxon>Metazoa</taxon>
        <taxon>Porifera</taxon>
        <taxon>Demospongiae</taxon>
        <taxon>Heteroscleromorpha</taxon>
        <taxon>Tetractinellida</taxon>
        <taxon>Astrophorina</taxon>
        <taxon>Geodiidae</taxon>
        <taxon>Geodia</taxon>
    </lineage>
</organism>
<dbReference type="NCBIfam" id="TIGR01466">
    <property type="entry name" value="cobJ_cbiH"/>
    <property type="match status" value="1"/>
</dbReference>
<evidence type="ECO:0000256" key="1">
    <source>
        <dbReference type="ARBA" id="ARBA00004953"/>
    </source>
</evidence>
<evidence type="ECO:0000256" key="2">
    <source>
        <dbReference type="ARBA" id="ARBA00022573"/>
    </source>
</evidence>
<evidence type="ECO:0000256" key="5">
    <source>
        <dbReference type="ARBA" id="ARBA00022691"/>
    </source>
</evidence>
<dbReference type="CDD" id="cd11646">
    <property type="entry name" value="Precorrin_3B_C17_MT"/>
    <property type="match status" value="1"/>
</dbReference>
<reference evidence="7" key="1">
    <citation type="submission" date="2023-03" db="EMBL/GenBank/DDBJ databases">
        <authorList>
            <person name="Steffen K."/>
            <person name="Cardenas P."/>
        </authorList>
    </citation>
    <scope>NUCLEOTIDE SEQUENCE</scope>
</reference>
<dbReference type="InterPro" id="IPR014777">
    <property type="entry name" value="4pyrrole_Mease_sub1"/>
</dbReference>
<keyword evidence="3 7" id="KW-0489">Methyltransferase</keyword>
<dbReference type="GO" id="GO:0032259">
    <property type="term" value="P:methylation"/>
    <property type="evidence" value="ECO:0007669"/>
    <property type="project" value="UniProtKB-KW"/>
</dbReference>
<dbReference type="PANTHER" id="PTHR47036:SF1">
    <property type="entry name" value="COBALT-FACTOR III C(17)-METHYLTRANSFERASE-RELATED"/>
    <property type="match status" value="1"/>
</dbReference>
<protein>
    <submittedName>
        <fullName evidence="7">Cobalt-factor III methyltransferase</fullName>
    </submittedName>
</protein>
<evidence type="ECO:0000256" key="4">
    <source>
        <dbReference type="ARBA" id="ARBA00022679"/>
    </source>
</evidence>